<dbReference type="AlphaFoldDB" id="A0A089LUX6"/>
<dbReference type="Proteomes" id="UP000029507">
    <property type="component" value="Chromosome"/>
</dbReference>
<dbReference type="EMBL" id="CP009286">
    <property type="protein sequence ID" value="AIQ63890.1"/>
    <property type="molecule type" value="Genomic_DNA"/>
</dbReference>
<evidence type="ECO:0000313" key="1">
    <source>
        <dbReference type="EMBL" id="AIQ63890.1"/>
    </source>
</evidence>
<name>A0A089LUX6_9BACL</name>
<reference evidence="1 2" key="1">
    <citation type="submission" date="2014-08" db="EMBL/GenBank/DDBJ databases">
        <title>Comparative genomics of the Paenibacillus odorifer group.</title>
        <authorList>
            <person name="den Bakker H.C."/>
            <person name="Tsai Y.-C."/>
            <person name="Martin N."/>
            <person name="Korlach J."/>
            <person name="Wiedmann M."/>
        </authorList>
    </citation>
    <scope>NUCLEOTIDE SEQUENCE [LARGE SCALE GENOMIC DNA]</scope>
    <source>
        <strain evidence="1 2">DSM 14472</strain>
    </source>
</reference>
<protein>
    <submittedName>
        <fullName evidence="1">Uncharacterized protein</fullName>
    </submittedName>
</protein>
<dbReference type="KEGG" id="pste:PSTEL_13160"/>
<gene>
    <name evidence="1" type="ORF">PSTEL_13160</name>
</gene>
<dbReference type="HOGENOM" id="CLU_2424199_0_0_9"/>
<keyword evidence="2" id="KW-1185">Reference proteome</keyword>
<dbReference type="OrthoDB" id="2630189at2"/>
<sequence>MTTAQRFVSLRLLELLCNLTAKRHEIERVGIRFEVMAELHEQVGNALFQVNGINPAQANTLWIMLEDYVSGRIKDFELLSLLAGSGKVPNN</sequence>
<evidence type="ECO:0000313" key="2">
    <source>
        <dbReference type="Proteomes" id="UP000029507"/>
    </source>
</evidence>
<dbReference type="RefSeq" id="WP_038695763.1">
    <property type="nucleotide sequence ID" value="NZ_CP009286.1"/>
</dbReference>
<organism evidence="1 2">
    <name type="scientific">Paenibacillus stellifer</name>
    <dbReference type="NCBI Taxonomy" id="169760"/>
    <lineage>
        <taxon>Bacteria</taxon>
        <taxon>Bacillati</taxon>
        <taxon>Bacillota</taxon>
        <taxon>Bacilli</taxon>
        <taxon>Bacillales</taxon>
        <taxon>Paenibacillaceae</taxon>
        <taxon>Paenibacillus</taxon>
    </lineage>
</organism>
<proteinExistence type="predicted"/>
<accession>A0A089LUX6</accession>